<reference evidence="3 4" key="1">
    <citation type="journal article" date="2014" name="BMC Genomics">
        <title>Comparison of environmental and isolate Sulfobacillus genomes reveals diverse carbon, sulfur, nitrogen, and hydrogen metabolisms.</title>
        <authorList>
            <person name="Justice N.B."/>
            <person name="Norman A."/>
            <person name="Brown C.T."/>
            <person name="Singh A."/>
            <person name="Thomas B.C."/>
            <person name="Banfield J.F."/>
        </authorList>
    </citation>
    <scope>NUCLEOTIDE SEQUENCE [LARGE SCALE GENOMIC DNA]</scope>
    <source>
        <strain evidence="3">AMDSBA4</strain>
    </source>
</reference>
<comment type="caution">
    <text evidence="3">The sequence shown here is derived from an EMBL/GenBank/DDBJ whole genome shotgun (WGS) entry which is preliminary data.</text>
</comment>
<accession>A0A2T2XIS3</accession>
<evidence type="ECO:0000313" key="3">
    <source>
        <dbReference type="EMBL" id="PSR34399.1"/>
    </source>
</evidence>
<sequence>MKILVTGGAGFIGSHLLTALVAQGDQVIVVDNLSTGTRSFVPPEAKFIEADILAPDAWKNEVGPVDAVIHLAAQISVPLSETYPVEDLRTNLQGTLTMLETATFLGAREFRMASSAAVYGDVASLPLQESGPLHPISFYGLNKWAAEQYLLHWAATHGMTGIALRLANVYGPRQRTAGEGGVVAMFCEALAAGTTLTVHGDGSQTRDFIAVQDVARAFSHRLGNPGSSAVYNVSTGTTTSVLNLIDVLGAVSGQDVRYLTVEPRIGDIHDSLLSTTLAEQWGFRAQVPLTQGIEETWHYFQKTGHEIR</sequence>
<dbReference type="SUPFAM" id="SSF51735">
    <property type="entry name" value="NAD(P)-binding Rossmann-fold domains"/>
    <property type="match status" value="1"/>
</dbReference>
<dbReference type="Proteomes" id="UP000242972">
    <property type="component" value="Unassembled WGS sequence"/>
</dbReference>
<evidence type="ECO:0000259" key="2">
    <source>
        <dbReference type="Pfam" id="PF01370"/>
    </source>
</evidence>
<dbReference type="Gene3D" id="3.90.25.10">
    <property type="entry name" value="UDP-galactose 4-epimerase, domain 1"/>
    <property type="match status" value="1"/>
</dbReference>
<gene>
    <name evidence="3" type="ORF">C7B46_05645</name>
</gene>
<dbReference type="InterPro" id="IPR036291">
    <property type="entry name" value="NAD(P)-bd_dom_sf"/>
</dbReference>
<dbReference type="AlphaFoldDB" id="A0A2T2XIS3"/>
<dbReference type="PANTHER" id="PTHR43000">
    <property type="entry name" value="DTDP-D-GLUCOSE 4,6-DEHYDRATASE-RELATED"/>
    <property type="match status" value="1"/>
</dbReference>
<proteinExistence type="inferred from homology"/>
<dbReference type="Gene3D" id="3.40.50.720">
    <property type="entry name" value="NAD(P)-binding Rossmann-like Domain"/>
    <property type="match status" value="1"/>
</dbReference>
<organism evidence="3 4">
    <name type="scientific">Sulfobacillus benefaciens</name>
    <dbReference type="NCBI Taxonomy" id="453960"/>
    <lineage>
        <taxon>Bacteria</taxon>
        <taxon>Bacillati</taxon>
        <taxon>Bacillota</taxon>
        <taxon>Clostridia</taxon>
        <taxon>Eubacteriales</taxon>
        <taxon>Clostridiales Family XVII. Incertae Sedis</taxon>
        <taxon>Sulfobacillus</taxon>
    </lineage>
</organism>
<feature type="domain" description="NAD-dependent epimerase/dehydratase" evidence="2">
    <location>
        <begin position="3"/>
        <end position="233"/>
    </location>
</feature>
<protein>
    <submittedName>
        <fullName evidence="3">UDP-glucose 4-epimerase</fullName>
    </submittedName>
</protein>
<dbReference type="Pfam" id="PF01370">
    <property type="entry name" value="Epimerase"/>
    <property type="match status" value="1"/>
</dbReference>
<evidence type="ECO:0000313" key="4">
    <source>
        <dbReference type="Proteomes" id="UP000242972"/>
    </source>
</evidence>
<comment type="similarity">
    <text evidence="1">Belongs to the NAD(P)-dependent epimerase/dehydratase family.</text>
</comment>
<evidence type="ECO:0000256" key="1">
    <source>
        <dbReference type="ARBA" id="ARBA00007637"/>
    </source>
</evidence>
<dbReference type="InterPro" id="IPR001509">
    <property type="entry name" value="Epimerase_deHydtase"/>
</dbReference>
<name>A0A2T2XIS3_9FIRM</name>
<dbReference type="EMBL" id="PXYW01000009">
    <property type="protein sequence ID" value="PSR34399.1"/>
    <property type="molecule type" value="Genomic_DNA"/>
</dbReference>